<dbReference type="RefSeq" id="WP_048514181.1">
    <property type="nucleotide sequence ID" value="NZ_FUXD01000011.1"/>
</dbReference>
<dbReference type="NCBIfam" id="TIGR03527">
    <property type="entry name" value="selenium_YedF"/>
    <property type="match status" value="1"/>
</dbReference>
<evidence type="ECO:0000313" key="3">
    <source>
        <dbReference type="Proteomes" id="UP000036503"/>
    </source>
</evidence>
<dbReference type="InterPro" id="IPR003787">
    <property type="entry name" value="Sulphur_relay_DsrE/F-like"/>
</dbReference>
<dbReference type="InterPro" id="IPR027396">
    <property type="entry name" value="DsrEFH-like"/>
</dbReference>
<feature type="domain" description="UPF0033" evidence="1">
    <location>
        <begin position="3"/>
        <end position="68"/>
    </location>
</feature>
<dbReference type="Gene3D" id="3.30.110.40">
    <property type="entry name" value="TusA-like domain"/>
    <property type="match status" value="1"/>
</dbReference>
<dbReference type="InParanoid" id="A0A0J6ZP04"/>
<name>A0A0J6ZP04_9FIRM</name>
<dbReference type="OrthoDB" id="9801500at2"/>
<comment type="caution">
    <text evidence="2">The sequence shown here is derived from an EMBL/GenBank/DDBJ whole genome shotgun (WGS) entry which is preliminary data.</text>
</comment>
<dbReference type="InterPro" id="IPR019870">
    <property type="entry name" value="Se_metab_YedF"/>
</dbReference>
<evidence type="ECO:0000259" key="1">
    <source>
        <dbReference type="Pfam" id="PF01206"/>
    </source>
</evidence>
<dbReference type="Proteomes" id="UP000036503">
    <property type="component" value="Unassembled WGS sequence"/>
</dbReference>
<organism evidence="2 3">
    <name type="scientific">Megasphaera cerevisiae DSM 20462</name>
    <dbReference type="NCBI Taxonomy" id="1122219"/>
    <lineage>
        <taxon>Bacteria</taxon>
        <taxon>Bacillati</taxon>
        <taxon>Bacillota</taxon>
        <taxon>Negativicutes</taxon>
        <taxon>Veillonellales</taxon>
        <taxon>Veillonellaceae</taxon>
        <taxon>Megasphaera</taxon>
    </lineage>
</organism>
<dbReference type="AlphaFoldDB" id="A0A0J6ZP04"/>
<dbReference type="SUPFAM" id="SSF75169">
    <property type="entry name" value="DsrEFH-like"/>
    <property type="match status" value="1"/>
</dbReference>
<reference evidence="2 3" key="1">
    <citation type="submission" date="2015-06" db="EMBL/GenBank/DDBJ databases">
        <title>Draft genome sequence of beer spoilage bacterium Megasphaera cerevisiae type strain 20462.</title>
        <authorList>
            <person name="Kutumbaka K."/>
            <person name="Pasmowitz J."/>
            <person name="Mategko J."/>
            <person name="Reyes D."/>
            <person name="Friedrich A."/>
            <person name="Han S."/>
            <person name="Martens-Habbena W."/>
            <person name="Neal-McKinney J."/>
            <person name="Janagama H.K."/>
            <person name="Nadala C."/>
            <person name="Samadpour M."/>
        </authorList>
    </citation>
    <scope>NUCLEOTIDE SEQUENCE [LARGE SCALE GENOMIC DNA]</scope>
    <source>
        <strain evidence="2 3">DSM 20462</strain>
    </source>
</reference>
<dbReference type="STRING" id="39029.BSR42_08390"/>
<gene>
    <name evidence="2" type="ORF">AB840_07335</name>
</gene>
<dbReference type="Pfam" id="PF02635">
    <property type="entry name" value="DsrE"/>
    <property type="match status" value="1"/>
</dbReference>
<sequence length="198" mass="21821">MFTVDALGKACPLPVIETRKALQQHNAVTTIVDNKIATENLKKMADQLGYAYAMTEESAVHYTVVITKTGDPADAVEVSAVKPEKEADEYVVIINSPAMGVGDENFSRSLLKTFIYTLTEQDVLPKQIVFYNGGVPCVTEDSESLEDLKKLASHGVEIYACGACLNYYGLTDKVAVGEITNMYRIIEIMRTAYRIVRP</sequence>
<accession>A0A0J6ZP04</accession>
<dbReference type="PATRIC" id="fig|1122219.3.peg.991"/>
<dbReference type="Pfam" id="PF01206">
    <property type="entry name" value="TusA"/>
    <property type="match status" value="1"/>
</dbReference>
<dbReference type="SUPFAM" id="SSF64307">
    <property type="entry name" value="SirA-like"/>
    <property type="match status" value="1"/>
</dbReference>
<dbReference type="Gene3D" id="3.40.1260.10">
    <property type="entry name" value="DsrEFH-like"/>
    <property type="match status" value="1"/>
</dbReference>
<protein>
    <submittedName>
        <fullName evidence="2">SirA family protein</fullName>
    </submittedName>
</protein>
<dbReference type="EMBL" id="LEKT01000019">
    <property type="protein sequence ID" value="KMO86611.1"/>
    <property type="molecule type" value="Genomic_DNA"/>
</dbReference>
<proteinExistence type="predicted"/>
<dbReference type="InterPro" id="IPR036868">
    <property type="entry name" value="TusA-like_sf"/>
</dbReference>
<dbReference type="InterPro" id="IPR001455">
    <property type="entry name" value="TusA-like"/>
</dbReference>
<keyword evidence="3" id="KW-1185">Reference proteome</keyword>
<evidence type="ECO:0000313" key="2">
    <source>
        <dbReference type="EMBL" id="KMO86611.1"/>
    </source>
</evidence>